<sequence>MILTIVNTKGGVGKSTLAVNIAIARALQGKKVWLVDGDKQGSSQTAILIRSEADVQPGIACSHYPDGPVLRTQVLQQKDNYDDVIIECGGRDSTAMRAALTLTDYALVPFVPGSFEAWAMEDVVKMLQEARSIREPFPAFSILNRADVNPRSKDNQEMVAAMSEYADEIPVLDHLLHMRKAFANAAGSGRSVVELKLKPHEKPAKEELEKLISIVFKY</sequence>
<dbReference type="OrthoDB" id="69313at2"/>
<dbReference type="EMBL" id="OCMY01000004">
    <property type="protein sequence ID" value="SOD61507.1"/>
    <property type="molecule type" value="Genomic_DNA"/>
</dbReference>
<dbReference type="InterPro" id="IPR002586">
    <property type="entry name" value="CobQ/CobB/MinD/ParA_Nub-bd_dom"/>
</dbReference>
<evidence type="ECO:0000313" key="3">
    <source>
        <dbReference type="Proteomes" id="UP000219271"/>
    </source>
</evidence>
<organism evidence="2 3">
    <name type="scientific">Candidatus Pantoea floridensis</name>
    <dbReference type="NCBI Taxonomy" id="1938870"/>
    <lineage>
        <taxon>Bacteria</taxon>
        <taxon>Pseudomonadati</taxon>
        <taxon>Pseudomonadota</taxon>
        <taxon>Gammaproteobacteria</taxon>
        <taxon>Enterobacterales</taxon>
        <taxon>Erwiniaceae</taxon>
        <taxon>Pantoea</taxon>
    </lineage>
</organism>
<dbReference type="Pfam" id="PF01656">
    <property type="entry name" value="CbiA"/>
    <property type="match status" value="1"/>
</dbReference>
<name>A0A286DS46_9GAMM</name>
<feature type="domain" description="CobQ/CobB/MinD/ParA nucleotide binding" evidence="1">
    <location>
        <begin position="3"/>
        <end position="191"/>
    </location>
</feature>
<dbReference type="PANTHER" id="PTHR13696">
    <property type="entry name" value="P-LOOP CONTAINING NUCLEOSIDE TRIPHOSPHATE HYDROLASE"/>
    <property type="match status" value="1"/>
</dbReference>
<dbReference type="Proteomes" id="UP000219271">
    <property type="component" value="Unassembled WGS sequence"/>
</dbReference>
<dbReference type="SUPFAM" id="SSF52540">
    <property type="entry name" value="P-loop containing nucleoside triphosphate hydrolases"/>
    <property type="match status" value="1"/>
</dbReference>
<proteinExistence type="predicted"/>
<reference evidence="3" key="1">
    <citation type="submission" date="2017-09" db="EMBL/GenBank/DDBJ databases">
        <authorList>
            <person name="Varghese N."/>
            <person name="Submissions S."/>
        </authorList>
    </citation>
    <scope>NUCLEOTIDE SEQUENCE [LARGE SCALE GENOMIC DNA]</scope>
    <source>
        <strain evidence="3">JKS000234</strain>
    </source>
</reference>
<accession>A0A286DS46</accession>
<dbReference type="CDD" id="cd02042">
    <property type="entry name" value="ParAB_family"/>
    <property type="match status" value="1"/>
</dbReference>
<gene>
    <name evidence="2" type="ORF">SAMN06273570_5170</name>
</gene>
<dbReference type="AlphaFoldDB" id="A0A286DS46"/>
<evidence type="ECO:0000259" key="1">
    <source>
        <dbReference type="Pfam" id="PF01656"/>
    </source>
</evidence>
<evidence type="ECO:0000313" key="2">
    <source>
        <dbReference type="EMBL" id="SOD61507.1"/>
    </source>
</evidence>
<dbReference type="PIRSF" id="PIRSF009320">
    <property type="entry name" value="Nuc_binding_HP_1000"/>
    <property type="match status" value="1"/>
</dbReference>
<protein>
    <submittedName>
        <fullName evidence="2">Plasmid segregation oscillating ATPase ParF</fullName>
    </submittedName>
</protein>
<dbReference type="InterPro" id="IPR050678">
    <property type="entry name" value="DNA_Partitioning_ATPase"/>
</dbReference>
<dbReference type="PANTHER" id="PTHR13696:SF96">
    <property type="entry name" value="COBQ_COBB_MIND_PARA NUCLEOTIDE BINDING DOMAIN-CONTAINING PROTEIN"/>
    <property type="match status" value="1"/>
</dbReference>
<dbReference type="InterPro" id="IPR027417">
    <property type="entry name" value="P-loop_NTPase"/>
</dbReference>
<keyword evidence="3" id="KW-1185">Reference proteome</keyword>
<dbReference type="RefSeq" id="WP_097098572.1">
    <property type="nucleotide sequence ID" value="NZ_OCMY01000004.1"/>
</dbReference>
<dbReference type="Gene3D" id="3.40.50.300">
    <property type="entry name" value="P-loop containing nucleotide triphosphate hydrolases"/>
    <property type="match status" value="1"/>
</dbReference>